<dbReference type="InterPro" id="IPR032465">
    <property type="entry name" value="ACMSD"/>
</dbReference>
<accession>A0ABQ3VWR6</accession>
<dbReference type="Proteomes" id="UP000635565">
    <property type="component" value="Unassembled WGS sequence"/>
</dbReference>
<dbReference type="SUPFAM" id="SSF51556">
    <property type="entry name" value="Metallo-dependent hydrolases"/>
    <property type="match status" value="1"/>
</dbReference>
<evidence type="ECO:0000313" key="3">
    <source>
        <dbReference type="EMBL" id="GHO89491.1"/>
    </source>
</evidence>
<dbReference type="PANTHER" id="PTHR21240:SF28">
    <property type="entry name" value="ISO-OROTATE DECARBOXYLASE (EUROFUNG)"/>
    <property type="match status" value="1"/>
</dbReference>
<dbReference type="Gene3D" id="3.20.20.140">
    <property type="entry name" value="Metal-dependent hydrolases"/>
    <property type="match status" value="1"/>
</dbReference>
<protein>
    <submittedName>
        <fullName evidence="3">Amidohydrolase</fullName>
    </submittedName>
</protein>
<organism evidence="3 4">
    <name type="scientific">Dictyobacter formicarum</name>
    <dbReference type="NCBI Taxonomy" id="2778368"/>
    <lineage>
        <taxon>Bacteria</taxon>
        <taxon>Bacillati</taxon>
        <taxon>Chloroflexota</taxon>
        <taxon>Ktedonobacteria</taxon>
        <taxon>Ktedonobacterales</taxon>
        <taxon>Dictyobacteraceae</taxon>
        <taxon>Dictyobacter</taxon>
    </lineage>
</organism>
<dbReference type="InterPro" id="IPR006680">
    <property type="entry name" value="Amidohydro-rel"/>
</dbReference>
<gene>
    <name evidence="3" type="ORF">KSZ_74970</name>
</gene>
<feature type="domain" description="Amidohydrolase-related" evidence="2">
    <location>
        <begin position="3"/>
        <end position="278"/>
    </location>
</feature>
<dbReference type="InterPro" id="IPR032466">
    <property type="entry name" value="Metal_Hydrolase"/>
</dbReference>
<dbReference type="RefSeq" id="WP_201367064.1">
    <property type="nucleotide sequence ID" value="NZ_BNJJ01000038.1"/>
</dbReference>
<name>A0ABQ3VWR6_9CHLR</name>
<evidence type="ECO:0000313" key="4">
    <source>
        <dbReference type="Proteomes" id="UP000635565"/>
    </source>
</evidence>
<dbReference type="PANTHER" id="PTHR21240">
    <property type="entry name" value="2-AMINO-3-CARBOXYLMUCONATE-6-SEMIALDEHYDE DECARBOXYLASE"/>
    <property type="match status" value="1"/>
</dbReference>
<dbReference type="EMBL" id="BNJJ01000038">
    <property type="protein sequence ID" value="GHO89491.1"/>
    <property type="molecule type" value="Genomic_DNA"/>
</dbReference>
<proteinExistence type="predicted"/>
<sequence length="286" mass="32136">MLIDFHTHIFPPEVCTQRKRYCERDPWFRTLYTNPRAQLACAEDLIAEMDASGVDAAVTFSFGWTDPALIEETNSYVIDALRRYPGRLYGMAVLQPLAGERAVYELERCAKAGMIGLGELMPHGQGYRLSDVHLLSPLMDVVRHYQLLVLSHCSEPVGHLYPGKGNVSLQDVITFLTTFPEVRFVAAHWGGGLPFYTLMPEIQRISSHVWYDTAATPFLYRPEIFSTVAQLVGADRILFGSDYGLLRQERVIKHIQQTNLDAAALDMVLGRNAQNLLSLYDPALCG</sequence>
<comment type="caution">
    <text evidence="3">The sequence shown here is derived from an EMBL/GenBank/DDBJ whole genome shotgun (WGS) entry which is preliminary data.</text>
</comment>
<keyword evidence="4" id="KW-1185">Reference proteome</keyword>
<reference evidence="3 4" key="1">
    <citation type="journal article" date="2021" name="Int. J. Syst. Evol. Microbiol.">
        <title>Reticulibacter mediterranei gen. nov., sp. nov., within the new family Reticulibacteraceae fam. nov., and Ktedonospora formicarum gen. nov., sp. nov., Ktedonobacter robiniae sp. nov., Dictyobacter formicarum sp. nov. and Dictyobacter arantiisoli sp. nov., belonging to the class Ktedonobacteria.</title>
        <authorList>
            <person name="Yabe S."/>
            <person name="Zheng Y."/>
            <person name="Wang C.M."/>
            <person name="Sakai Y."/>
            <person name="Abe K."/>
            <person name="Yokota A."/>
            <person name="Donadio S."/>
            <person name="Cavaletti L."/>
            <person name="Monciardini P."/>
        </authorList>
    </citation>
    <scope>NUCLEOTIDE SEQUENCE [LARGE SCALE GENOMIC DNA]</scope>
    <source>
        <strain evidence="3 4">SOSP1-9</strain>
    </source>
</reference>
<evidence type="ECO:0000256" key="1">
    <source>
        <dbReference type="ARBA" id="ARBA00023239"/>
    </source>
</evidence>
<keyword evidence="1" id="KW-0456">Lyase</keyword>
<evidence type="ECO:0000259" key="2">
    <source>
        <dbReference type="Pfam" id="PF04909"/>
    </source>
</evidence>
<dbReference type="Pfam" id="PF04909">
    <property type="entry name" value="Amidohydro_2"/>
    <property type="match status" value="1"/>
</dbReference>